<name>A0A1Q2CDC8_9ACTN</name>
<evidence type="ECO:0000313" key="4">
    <source>
        <dbReference type="EMBL" id="AQP44101.1"/>
    </source>
</evidence>
<dbReference type="PROSITE" id="PS50968">
    <property type="entry name" value="BIOTINYL_LIPOYL"/>
    <property type="match status" value="1"/>
</dbReference>
<dbReference type="GO" id="GO:0019464">
    <property type="term" value="P:glycine decarboxylation via glycine cleavage system"/>
    <property type="evidence" value="ECO:0007669"/>
    <property type="project" value="UniProtKB-UniRule"/>
</dbReference>
<dbReference type="GO" id="GO:0005960">
    <property type="term" value="C:glycine cleavage complex"/>
    <property type="evidence" value="ECO:0007669"/>
    <property type="project" value="InterPro"/>
</dbReference>
<dbReference type="PROSITE" id="PS00189">
    <property type="entry name" value="LIPOYL"/>
    <property type="match status" value="1"/>
</dbReference>
<gene>
    <name evidence="3" type="primary">gcvH</name>
    <name evidence="4" type="ORF">RPIT_04135</name>
</gene>
<dbReference type="PANTHER" id="PTHR11715">
    <property type="entry name" value="GLYCINE CLEAVAGE SYSTEM H PROTEIN"/>
    <property type="match status" value="1"/>
</dbReference>
<evidence type="ECO:0000256" key="3">
    <source>
        <dbReference type="HAMAP-Rule" id="MF_00272"/>
    </source>
</evidence>
<dbReference type="NCBIfam" id="NF002270">
    <property type="entry name" value="PRK01202.1"/>
    <property type="match status" value="1"/>
</dbReference>
<reference evidence="4 5" key="1">
    <citation type="journal article" date="2016" name="Int. J. Syst. Evol. Microbiol.">
        <title>Tessaracoccus flavus sp. nov., isolated from the drainage system of a lindane-producing factory.</title>
        <authorList>
            <person name="Kumari R."/>
            <person name="Singh P."/>
            <person name="Schumann P."/>
            <person name="Lal R."/>
        </authorList>
    </citation>
    <scope>NUCLEOTIDE SEQUENCE [LARGE SCALE GENOMIC DNA]</scope>
    <source>
        <strain evidence="4 5">RP1T</strain>
    </source>
</reference>
<dbReference type="AlphaFoldDB" id="A0A1Q2CDC8"/>
<dbReference type="Pfam" id="PF01597">
    <property type="entry name" value="GCV_H"/>
    <property type="match status" value="1"/>
</dbReference>
<dbReference type="InterPro" id="IPR011053">
    <property type="entry name" value="Single_hybrid_motif"/>
</dbReference>
<dbReference type="Gene3D" id="2.40.50.100">
    <property type="match status" value="1"/>
</dbReference>
<sequence length="119" mass="12547">MIRYTADHEWLDDSGDDVAVGITAHATEELGDIVFIELPEVGAELTTGDEAAVIESTKAASGIAAPFDGVVTAVNDELAESPEKVNEDPTGSWFFRIRPADPGALDSLLDEAAYQALIG</sequence>
<dbReference type="GO" id="GO:0009249">
    <property type="term" value="P:protein lipoylation"/>
    <property type="evidence" value="ECO:0007669"/>
    <property type="project" value="TreeGrafter"/>
</dbReference>
<feature type="modified residue" description="N6-lipoyllysine" evidence="3">
    <location>
        <position position="58"/>
    </location>
</feature>
<dbReference type="InterPro" id="IPR017453">
    <property type="entry name" value="GCV_H_sub"/>
</dbReference>
<dbReference type="KEGG" id="tfl:RPIT_04135"/>
<accession>A0A1Q2CDC8</accession>
<dbReference type="InterPro" id="IPR000089">
    <property type="entry name" value="Biotin_lipoyl"/>
</dbReference>
<keyword evidence="2 3" id="KW-0450">Lipoyl</keyword>
<comment type="subunit">
    <text evidence="3">The glycine cleavage system is composed of four proteins: P, T, L and H.</text>
</comment>
<dbReference type="SUPFAM" id="SSF51230">
    <property type="entry name" value="Single hybrid motif"/>
    <property type="match status" value="1"/>
</dbReference>
<organism evidence="4 5">
    <name type="scientific">Tessaracoccus flavus</name>
    <dbReference type="NCBI Taxonomy" id="1610493"/>
    <lineage>
        <taxon>Bacteria</taxon>
        <taxon>Bacillati</taxon>
        <taxon>Actinomycetota</taxon>
        <taxon>Actinomycetes</taxon>
        <taxon>Propionibacteriales</taxon>
        <taxon>Propionibacteriaceae</taxon>
        <taxon>Tessaracoccus</taxon>
    </lineage>
</organism>
<dbReference type="RefSeq" id="WP_077340916.1">
    <property type="nucleotide sequence ID" value="NZ_FNPU01000001.1"/>
</dbReference>
<proteinExistence type="inferred from homology"/>
<dbReference type="HAMAP" id="MF_00272">
    <property type="entry name" value="GcvH"/>
    <property type="match status" value="1"/>
</dbReference>
<dbReference type="InterPro" id="IPR003016">
    <property type="entry name" value="2-oxoA_DH_lipoyl-BS"/>
</dbReference>
<dbReference type="STRING" id="1610493.RPIT_04135"/>
<dbReference type="CDD" id="cd06848">
    <property type="entry name" value="GCS_H"/>
    <property type="match status" value="1"/>
</dbReference>
<comment type="cofactor">
    <cofactor evidence="3">
        <name>(R)-lipoate</name>
        <dbReference type="ChEBI" id="CHEBI:83088"/>
    </cofactor>
    <text evidence="3">Binds 1 lipoyl cofactor covalently.</text>
</comment>
<evidence type="ECO:0000256" key="1">
    <source>
        <dbReference type="ARBA" id="ARBA00009249"/>
    </source>
</evidence>
<comment type="function">
    <text evidence="3">The glycine cleavage system catalyzes the degradation of glycine. The H protein shuttles the methylamine group of glycine from the P protein to the T protein.</text>
</comment>
<evidence type="ECO:0000313" key="5">
    <source>
        <dbReference type="Proteomes" id="UP000188324"/>
    </source>
</evidence>
<dbReference type="PANTHER" id="PTHR11715:SF3">
    <property type="entry name" value="GLYCINE CLEAVAGE SYSTEM H PROTEIN-RELATED"/>
    <property type="match status" value="1"/>
</dbReference>
<dbReference type="NCBIfam" id="TIGR00527">
    <property type="entry name" value="gcvH"/>
    <property type="match status" value="1"/>
</dbReference>
<keyword evidence="5" id="KW-1185">Reference proteome</keyword>
<protein>
    <recommendedName>
        <fullName evidence="3">Glycine cleavage system H protein</fullName>
    </recommendedName>
</protein>
<dbReference type="Proteomes" id="UP000188324">
    <property type="component" value="Chromosome"/>
</dbReference>
<dbReference type="EMBL" id="CP019605">
    <property type="protein sequence ID" value="AQP44101.1"/>
    <property type="molecule type" value="Genomic_DNA"/>
</dbReference>
<evidence type="ECO:0000256" key="2">
    <source>
        <dbReference type="ARBA" id="ARBA00022823"/>
    </source>
</evidence>
<dbReference type="InterPro" id="IPR002930">
    <property type="entry name" value="GCV_H"/>
</dbReference>
<dbReference type="OrthoDB" id="9796712at2"/>
<comment type="similarity">
    <text evidence="1 3">Belongs to the GcvH family.</text>
</comment>
<dbReference type="GO" id="GO:0005829">
    <property type="term" value="C:cytosol"/>
    <property type="evidence" value="ECO:0007669"/>
    <property type="project" value="TreeGrafter"/>
</dbReference>
<dbReference type="InterPro" id="IPR033753">
    <property type="entry name" value="GCV_H/Fam206"/>
</dbReference>